<evidence type="ECO:0000313" key="3">
    <source>
        <dbReference type="Proteomes" id="UP000562929"/>
    </source>
</evidence>
<dbReference type="PANTHER" id="PTHR38407:SF1">
    <property type="entry name" value="PROTEIN IVY1"/>
    <property type="match status" value="1"/>
</dbReference>
<dbReference type="Gene3D" id="1.20.1270.60">
    <property type="entry name" value="Arfaptin homology (AH) domain/BAR domain"/>
    <property type="match status" value="1"/>
</dbReference>
<evidence type="ECO:0000256" key="1">
    <source>
        <dbReference type="SAM" id="MobiDB-lite"/>
    </source>
</evidence>
<dbReference type="InterPro" id="IPR037470">
    <property type="entry name" value="IVY1"/>
</dbReference>
<feature type="compositionally biased region" description="Low complexity" evidence="1">
    <location>
        <begin position="14"/>
        <end position="23"/>
    </location>
</feature>
<dbReference type="AlphaFoldDB" id="A0A8H4Q5Z7"/>
<accession>A0A8H4Q5Z7</accession>
<feature type="region of interest" description="Disordered" evidence="1">
    <location>
        <begin position="1"/>
        <end position="58"/>
    </location>
</feature>
<dbReference type="GO" id="GO:0005543">
    <property type="term" value="F:phospholipid binding"/>
    <property type="evidence" value="ECO:0007669"/>
    <property type="project" value="InterPro"/>
</dbReference>
<keyword evidence="3" id="KW-1185">Reference proteome</keyword>
<dbReference type="PANTHER" id="PTHR38407">
    <property type="entry name" value="PROTEIN IVY1"/>
    <property type="match status" value="1"/>
</dbReference>
<dbReference type="EMBL" id="JAACLJ010000004">
    <property type="protein sequence ID" value="KAF4587354.1"/>
    <property type="molecule type" value="Genomic_DNA"/>
</dbReference>
<organism evidence="2 3">
    <name type="scientific">Ophiocordyceps camponoti-floridani</name>
    <dbReference type="NCBI Taxonomy" id="2030778"/>
    <lineage>
        <taxon>Eukaryota</taxon>
        <taxon>Fungi</taxon>
        <taxon>Dikarya</taxon>
        <taxon>Ascomycota</taxon>
        <taxon>Pezizomycotina</taxon>
        <taxon>Sordariomycetes</taxon>
        <taxon>Hypocreomycetidae</taxon>
        <taxon>Hypocreales</taxon>
        <taxon>Ophiocordycipitaceae</taxon>
        <taxon>Ophiocordyceps</taxon>
    </lineage>
</organism>
<feature type="region of interest" description="Disordered" evidence="1">
    <location>
        <begin position="348"/>
        <end position="462"/>
    </location>
</feature>
<dbReference type="GO" id="GO:0000329">
    <property type="term" value="C:fungal-type vacuole membrane"/>
    <property type="evidence" value="ECO:0007669"/>
    <property type="project" value="InterPro"/>
</dbReference>
<evidence type="ECO:0000313" key="2">
    <source>
        <dbReference type="EMBL" id="KAF4587354.1"/>
    </source>
</evidence>
<dbReference type="InterPro" id="IPR027267">
    <property type="entry name" value="AH/BAR_dom_sf"/>
</dbReference>
<feature type="compositionally biased region" description="Low complexity" evidence="1">
    <location>
        <begin position="348"/>
        <end position="363"/>
    </location>
</feature>
<proteinExistence type="predicted"/>
<feature type="compositionally biased region" description="Acidic residues" evidence="1">
    <location>
        <begin position="452"/>
        <end position="462"/>
    </location>
</feature>
<dbReference type="Proteomes" id="UP000562929">
    <property type="component" value="Unassembled WGS sequence"/>
</dbReference>
<sequence length="462" mass="48761">MAATLHRQADNIDSGSSSRLPSPSQLPPVPSSPVYSVASTAQGGGGASQFSLPAPPAPRPAHAVLAKADLERSHDAYTDLVISAKAYRLALASLSEAASAFGAALEACARLKEARADAIGPMASASSSSAAGSSAATFVAAAAAATSSSTSSAASASRGCTADPLLSASGVHHLVANHQQILSETVYRAFEVPLLHDLDRWRSVIEDEEATYQTRISAQTKEVKRLEREGLKLHRQRRRDVGRFRAHLVDLTSKLDGLTTLHADHARSLLRESQETSSRIVDASCSLVRAEVDIFESLARKGWCGGGLDDLLDRGRDLFAADDDAIAHPPPDPAKLFSILPHKSILADSSDSLLPPPSTDASLNTDEADADADADRRSSAASVSTITAEANRPRNQRPFSPQPIRRIPTDVTYDSLAALAAPGPWPSSRPAERDEHGDEARGRSQSLRPVTDGDEEGADADK</sequence>
<dbReference type="OrthoDB" id="5594612at2759"/>
<reference evidence="2 3" key="1">
    <citation type="journal article" date="2020" name="G3 (Bethesda)">
        <title>Genetic Underpinnings of Host Manipulation by Ophiocordyceps as Revealed by Comparative Transcriptomics.</title>
        <authorList>
            <person name="Will I."/>
            <person name="Das B."/>
            <person name="Trinh T."/>
            <person name="Brachmann A."/>
            <person name="Ohm R.A."/>
            <person name="de Bekker C."/>
        </authorList>
    </citation>
    <scope>NUCLEOTIDE SEQUENCE [LARGE SCALE GENOMIC DNA]</scope>
    <source>
        <strain evidence="2 3">EC05</strain>
    </source>
</reference>
<dbReference type="GO" id="GO:0042144">
    <property type="term" value="P:vacuole fusion, non-autophagic"/>
    <property type="evidence" value="ECO:0007669"/>
    <property type="project" value="InterPro"/>
</dbReference>
<feature type="compositionally biased region" description="Basic and acidic residues" evidence="1">
    <location>
        <begin position="430"/>
        <end position="442"/>
    </location>
</feature>
<protein>
    <submittedName>
        <fullName evidence="2">Phospholipid-binding protein</fullName>
    </submittedName>
</protein>
<comment type="caution">
    <text evidence="2">The sequence shown here is derived from an EMBL/GenBank/DDBJ whole genome shotgun (WGS) entry which is preliminary data.</text>
</comment>
<name>A0A8H4Q5Z7_9HYPO</name>
<gene>
    <name evidence="2" type="ORF">GQ602_004047</name>
</gene>